<feature type="compositionally biased region" description="Basic and acidic residues" evidence="1">
    <location>
        <begin position="200"/>
        <end position="210"/>
    </location>
</feature>
<dbReference type="HOGENOM" id="CLU_022827_0_0_1"/>
<dbReference type="Proteomes" id="UP000039046">
    <property type="component" value="Unassembled WGS sequence"/>
</dbReference>
<dbReference type="AlphaFoldDB" id="A0A0A1T4Z5"/>
<evidence type="ECO:0000313" key="2">
    <source>
        <dbReference type="EMBL" id="CEJ92211.1"/>
    </source>
</evidence>
<gene>
    <name evidence="2" type="ORF">VHEMI07873</name>
</gene>
<dbReference type="EMBL" id="CDHN01000004">
    <property type="protein sequence ID" value="CEJ92211.1"/>
    <property type="molecule type" value="Genomic_DNA"/>
</dbReference>
<keyword evidence="3" id="KW-1185">Reference proteome</keyword>
<feature type="region of interest" description="Disordered" evidence="1">
    <location>
        <begin position="200"/>
        <end position="260"/>
    </location>
</feature>
<protein>
    <recommendedName>
        <fullName evidence="4">Rossmann-fold NAD(P)(+)-binding protein</fullName>
    </recommendedName>
</protein>
<feature type="compositionally biased region" description="Polar residues" evidence="1">
    <location>
        <begin position="211"/>
        <end position="222"/>
    </location>
</feature>
<reference evidence="2 3" key="1">
    <citation type="journal article" date="2015" name="Genome Announc.">
        <title>Draft Genome Sequence and Gene Annotation of the Entomopathogenic Fungus Verticillium hemipterigenum.</title>
        <authorList>
            <person name="Horn F."/>
            <person name="Habel A."/>
            <person name="Scharf D.H."/>
            <person name="Dworschak J."/>
            <person name="Brakhage A.A."/>
            <person name="Guthke R."/>
            <person name="Hertweck C."/>
            <person name="Linde J."/>
        </authorList>
    </citation>
    <scope>NUCLEOTIDE SEQUENCE [LARGE SCALE GENOMIC DNA]</scope>
</reference>
<evidence type="ECO:0008006" key="4">
    <source>
        <dbReference type="Google" id="ProtNLM"/>
    </source>
</evidence>
<feature type="region of interest" description="Disordered" evidence="1">
    <location>
        <begin position="425"/>
        <end position="449"/>
    </location>
</feature>
<proteinExistence type="predicted"/>
<dbReference type="STRING" id="1531966.A0A0A1T4Z5"/>
<evidence type="ECO:0000313" key="3">
    <source>
        <dbReference type="Proteomes" id="UP000039046"/>
    </source>
</evidence>
<sequence length="518" mass="57637">MHSIERLVRIHNLRLEQQNGSHDAALIERDERGRRSATRLLIAQHEIEALRRELRKENASAADLSGQSSQMQNSLRQLEANEASQRRLLAEKDAEILGLKDKLQLLDNRSLESKKELQENAKLREELAQLLPEIDELQSQVASHQNVVSAKKALQKQVIDLETQLTESQRTNQQNNTHKQSLSRLEKTLAETEKLLSRERARFSELETKMKQTQSRQMNTKSPNPIANPNARPPPNSEMFEESEEEEQEEQEGADEQDNLENDQLVRSNSSHKKAKTSDTLVDSWADAVVGTPEKDGATTKATTKTKGFLAGVGQKSNFSVTPFLNKTNAVYESGNSDSSEEDSVTDVRTSMPGVAANIIPTARLQRNRVQHKAERKSTAFHGINQSRPILGDSKSSERNKAIVSAAQKARPQTKQLIQLSTEIDGKENTPSPVSLKPSLLNNQGGDGRKRKRMVFGAAMRAAGDDEDAEYLAQPIRTANKRVPKMNLGGAISVFASDGTSFSPLKRDRRGRSTSFLG</sequence>
<evidence type="ECO:0000256" key="1">
    <source>
        <dbReference type="SAM" id="MobiDB-lite"/>
    </source>
</evidence>
<accession>A0A0A1T4Z5</accession>
<feature type="compositionally biased region" description="Acidic residues" evidence="1">
    <location>
        <begin position="239"/>
        <end position="260"/>
    </location>
</feature>
<organism evidence="2 3">
    <name type="scientific">[Torrubiella] hemipterigena</name>
    <dbReference type="NCBI Taxonomy" id="1531966"/>
    <lineage>
        <taxon>Eukaryota</taxon>
        <taxon>Fungi</taxon>
        <taxon>Dikarya</taxon>
        <taxon>Ascomycota</taxon>
        <taxon>Pezizomycotina</taxon>
        <taxon>Sordariomycetes</taxon>
        <taxon>Hypocreomycetidae</taxon>
        <taxon>Hypocreales</taxon>
        <taxon>Clavicipitaceae</taxon>
        <taxon>Clavicipitaceae incertae sedis</taxon>
        <taxon>'Torrubiella' clade</taxon>
    </lineage>
</organism>
<dbReference type="OrthoDB" id="20105at2759"/>
<name>A0A0A1T4Z5_9HYPO</name>
<feature type="region of interest" description="Disordered" evidence="1">
    <location>
        <begin position="496"/>
        <end position="518"/>
    </location>
</feature>